<reference evidence="6 8" key="2">
    <citation type="submission" date="2018-12" db="EMBL/GenBank/DDBJ databases">
        <authorList>
            <person name="hu s."/>
            <person name="Xu Y."/>
            <person name="Xu B."/>
            <person name="Li F."/>
        </authorList>
    </citation>
    <scope>NUCLEOTIDE SEQUENCE [LARGE SCALE GENOMIC DNA]</scope>
    <source>
        <strain evidence="6 8">KSW2-17</strain>
    </source>
</reference>
<dbReference type="PANTHER" id="PTHR38011:SF7">
    <property type="entry name" value="2,5-DIAMINO-6-RIBOSYLAMINO-4(3H)-PYRIMIDINONE 5'-PHOSPHATE REDUCTASE"/>
    <property type="match status" value="1"/>
</dbReference>
<gene>
    <name evidence="5" type="ORF">CLV49_0168</name>
    <name evidence="6" type="ORF">ELQ93_00225</name>
</gene>
<dbReference type="EMBL" id="RZGY01000001">
    <property type="protein sequence ID" value="RUQ85516.1"/>
    <property type="molecule type" value="Genomic_DNA"/>
</dbReference>
<evidence type="ECO:0000259" key="4">
    <source>
        <dbReference type="Pfam" id="PF01872"/>
    </source>
</evidence>
<evidence type="ECO:0000313" key="8">
    <source>
        <dbReference type="Proteomes" id="UP000268291"/>
    </source>
</evidence>
<protein>
    <submittedName>
        <fullName evidence="6">Pyrimidine reductase family protein</fullName>
    </submittedName>
    <submittedName>
        <fullName evidence="5">Riboflavin biosynthesis pyrimidine reductase</fullName>
    </submittedName>
</protein>
<reference evidence="5 7" key="1">
    <citation type="submission" date="2018-03" db="EMBL/GenBank/DDBJ databases">
        <title>Genomic Encyclopedia of Archaeal and Bacterial Type Strains, Phase II (KMG-II): from individual species to whole genera.</title>
        <authorList>
            <person name="Goeker M."/>
        </authorList>
    </citation>
    <scope>NUCLEOTIDE SEQUENCE [LARGE SCALE GENOMIC DNA]</scope>
    <source>
        <strain evidence="5 7">DSM 21548</strain>
    </source>
</reference>
<dbReference type="Pfam" id="PF01872">
    <property type="entry name" value="RibD_C"/>
    <property type="match status" value="1"/>
</dbReference>
<dbReference type="Proteomes" id="UP000268291">
    <property type="component" value="Unassembled WGS sequence"/>
</dbReference>
<sequence>MTEAPLERVWSRSGHAGWDSGDRDVLDWYEESTPSDGSPWLRMNFVASVDGAVTVDGLSGGLGSDADRRVFDLLRVPCDIVVVAAGTVRTEGYGPLRVGGHHSRLRTDAGYAEQPRFGIVSRSLDLDPDDRIFTEAPVRPLVLTTRAADRDRIVALSRVADVIACGDESVDGEELRTALAATGLPRIHSEGGPALFGAFIASGSVDDVCLTVSPLLASGDAGRIAQGPPPSAPVGLALAHVARAADDTLLLRYTRPAAA</sequence>
<dbReference type="InterPro" id="IPR050765">
    <property type="entry name" value="Riboflavin_Biosynth_HTPR"/>
</dbReference>
<dbReference type="InterPro" id="IPR002734">
    <property type="entry name" value="RibDG_C"/>
</dbReference>
<name>A0A2P8GRK2_9MICO</name>
<evidence type="ECO:0000313" key="6">
    <source>
        <dbReference type="EMBL" id="RUQ85516.1"/>
    </source>
</evidence>
<organism evidence="5 7">
    <name type="scientific">Labedella gwakjiensis</name>
    <dbReference type="NCBI Taxonomy" id="390269"/>
    <lineage>
        <taxon>Bacteria</taxon>
        <taxon>Bacillati</taxon>
        <taxon>Actinomycetota</taxon>
        <taxon>Actinomycetes</taxon>
        <taxon>Micrococcales</taxon>
        <taxon>Microbacteriaceae</taxon>
        <taxon>Labedella</taxon>
    </lineage>
</organism>
<dbReference type="SUPFAM" id="SSF53597">
    <property type="entry name" value="Dihydrofolate reductase-like"/>
    <property type="match status" value="1"/>
</dbReference>
<dbReference type="GO" id="GO:0008703">
    <property type="term" value="F:5-amino-6-(5-phosphoribosylamino)uracil reductase activity"/>
    <property type="evidence" value="ECO:0007669"/>
    <property type="project" value="InterPro"/>
</dbReference>
<comment type="pathway">
    <text evidence="1">Cofactor biosynthesis; riboflavin biosynthesis.</text>
</comment>
<keyword evidence="2" id="KW-0521">NADP</keyword>
<accession>A0A2P8GRK2</accession>
<evidence type="ECO:0000256" key="1">
    <source>
        <dbReference type="ARBA" id="ARBA00005104"/>
    </source>
</evidence>
<dbReference type="RefSeq" id="WP_106561832.1">
    <property type="nucleotide sequence ID" value="NZ_PYAU01000001.1"/>
</dbReference>
<feature type="domain" description="Bacterial bifunctional deaminase-reductase C-terminal" evidence="4">
    <location>
        <begin position="39"/>
        <end position="249"/>
    </location>
</feature>
<dbReference type="AlphaFoldDB" id="A0A2P8GRK2"/>
<dbReference type="InterPro" id="IPR024072">
    <property type="entry name" value="DHFR-like_dom_sf"/>
</dbReference>
<dbReference type="Gene3D" id="3.40.430.10">
    <property type="entry name" value="Dihydrofolate Reductase, subunit A"/>
    <property type="match status" value="1"/>
</dbReference>
<evidence type="ECO:0000256" key="3">
    <source>
        <dbReference type="ARBA" id="ARBA00023002"/>
    </source>
</evidence>
<evidence type="ECO:0000313" key="7">
    <source>
        <dbReference type="Proteomes" id="UP000241203"/>
    </source>
</evidence>
<dbReference type="EMBL" id="PYAU01000001">
    <property type="protein sequence ID" value="PSL36574.1"/>
    <property type="molecule type" value="Genomic_DNA"/>
</dbReference>
<dbReference type="Proteomes" id="UP000241203">
    <property type="component" value="Unassembled WGS sequence"/>
</dbReference>
<proteinExistence type="predicted"/>
<comment type="caution">
    <text evidence="5">The sequence shown here is derived from an EMBL/GenBank/DDBJ whole genome shotgun (WGS) entry which is preliminary data.</text>
</comment>
<keyword evidence="3" id="KW-0560">Oxidoreductase</keyword>
<dbReference type="PANTHER" id="PTHR38011">
    <property type="entry name" value="DIHYDROFOLATE REDUCTASE FAMILY PROTEIN (AFU_ORTHOLOGUE AFUA_8G06820)"/>
    <property type="match status" value="1"/>
</dbReference>
<dbReference type="GO" id="GO:0009231">
    <property type="term" value="P:riboflavin biosynthetic process"/>
    <property type="evidence" value="ECO:0007669"/>
    <property type="project" value="InterPro"/>
</dbReference>
<evidence type="ECO:0000313" key="5">
    <source>
        <dbReference type="EMBL" id="PSL36574.1"/>
    </source>
</evidence>
<dbReference type="OrthoDB" id="5243299at2"/>
<keyword evidence="8" id="KW-1185">Reference proteome</keyword>
<evidence type="ECO:0000256" key="2">
    <source>
        <dbReference type="ARBA" id="ARBA00022857"/>
    </source>
</evidence>